<dbReference type="Gene3D" id="3.40.50.300">
    <property type="entry name" value="P-loop containing nucleotide triphosphate hydrolases"/>
    <property type="match status" value="1"/>
</dbReference>
<dbReference type="GO" id="GO:0006952">
    <property type="term" value="P:defense response"/>
    <property type="evidence" value="ECO:0007669"/>
    <property type="project" value="UniProtKB-KW"/>
</dbReference>
<proteinExistence type="predicted"/>
<dbReference type="AlphaFoldDB" id="A0A6V7NXI3"/>
<evidence type="ECO:0000256" key="1">
    <source>
        <dbReference type="ARBA" id="ARBA00022614"/>
    </source>
</evidence>
<dbReference type="InterPro" id="IPR055414">
    <property type="entry name" value="LRR_R13L4/SHOC2-like"/>
</dbReference>
<dbReference type="EMBL" id="LR862142">
    <property type="protein sequence ID" value="CAD1823086.1"/>
    <property type="molecule type" value="Genomic_DNA"/>
</dbReference>
<dbReference type="InterPro" id="IPR027417">
    <property type="entry name" value="P-loop_NTPase"/>
</dbReference>
<feature type="domain" description="Disease resistance protein winged helix" evidence="5">
    <location>
        <begin position="436"/>
        <end position="493"/>
    </location>
</feature>
<protein>
    <submittedName>
        <fullName evidence="8">Uncharacterized protein</fullName>
    </submittedName>
</protein>
<dbReference type="Pfam" id="PF00931">
    <property type="entry name" value="NB-ARC"/>
    <property type="match status" value="1"/>
</dbReference>
<evidence type="ECO:0000259" key="5">
    <source>
        <dbReference type="Pfam" id="PF23559"/>
    </source>
</evidence>
<dbReference type="PANTHER" id="PTHR36766:SF70">
    <property type="entry name" value="DISEASE RESISTANCE PROTEIN RGA4"/>
    <property type="match status" value="1"/>
</dbReference>
<evidence type="ECO:0000259" key="4">
    <source>
        <dbReference type="Pfam" id="PF00931"/>
    </source>
</evidence>
<dbReference type="SUPFAM" id="SSF52058">
    <property type="entry name" value="L domain-like"/>
    <property type="match status" value="1"/>
</dbReference>
<gene>
    <name evidence="8" type="ORF">CB5_LOCUS6297</name>
</gene>
<dbReference type="InterPro" id="IPR056789">
    <property type="entry name" value="LRR_R13L1-DRL21"/>
</dbReference>
<organism evidence="8">
    <name type="scientific">Ananas comosus var. bracteatus</name>
    <name type="common">red pineapple</name>
    <dbReference type="NCBI Taxonomy" id="296719"/>
    <lineage>
        <taxon>Eukaryota</taxon>
        <taxon>Viridiplantae</taxon>
        <taxon>Streptophyta</taxon>
        <taxon>Embryophyta</taxon>
        <taxon>Tracheophyta</taxon>
        <taxon>Spermatophyta</taxon>
        <taxon>Magnoliopsida</taxon>
        <taxon>Liliopsida</taxon>
        <taxon>Poales</taxon>
        <taxon>Bromeliaceae</taxon>
        <taxon>Bromelioideae</taxon>
        <taxon>Ananas</taxon>
    </lineage>
</organism>
<dbReference type="PRINTS" id="PR00364">
    <property type="entry name" value="DISEASERSIST"/>
</dbReference>
<dbReference type="InterPro" id="IPR002182">
    <property type="entry name" value="NB-ARC"/>
</dbReference>
<dbReference type="Gene3D" id="1.10.8.430">
    <property type="entry name" value="Helical domain of apoptotic protease-activating factors"/>
    <property type="match status" value="1"/>
</dbReference>
<accession>A0A6V7NXI3</accession>
<sequence>MEAVILRRTLEKLSSYEVTEVITRAGFRTEHDRLIGRLADIYLAVATAGWPDWASRYRRKLKDACSLSDRFVDLIHKFRHRSRAATQVRALIPCPNFSHKLWQMKEIIDCKSANLLNVENEADIGSNLEMLNYIFGKIYIGTDSLYSSIEWNAPVIPRRSGTLRSASVESKILGRDGDKQKILEIIFSRSFNRLRFVRISGSDGSGKTALARLVYNDLCVKEWFDCRMWVTTPENFDIELIVMKIIKCVTQLANHTLDLGSLNKPYDYLHRVLRGRRFFLVLDDIWVKNEHEWNIFKSFLSIGKKGSTVITTVRDGDSVIIGSAVPYELTVPYELKPLPDDVCFDLLVKKAFGTRNELDLMGFCEIVKMIVKLCRGLPLAINMIGGILQCHPENPSHVLEYLNSYSSGDLNIHTLIEFSYYTLPWHLQFCILYLMMFPKDYTFDKHEIIDLWNAYGFIPCTHQDDTIEDYGGHCVNILVSYDFLQEVQYPDGQGNLKYCINSQVYTFLNYAVGIKHMGTDAIYGMMCVKMSNDRCDFPGWIRHLSLLCDEKTRTFPSALSHCKNLRTLLLVKNSKMDELKQKIGITQSNDDLFSHLKNLCVLDLHSCSISELPKSIKKLSCLRYLNLSETDIETIPGSIGNLRELQVLNLSYCRNFHTIPESIGSLQNMLILNLSYCKELCTLHPSITKLENLQTLNLEGCCKLGNLPEGMYYVRELRHLNILECFSLTCMPSRMGQLSHLQTLSRYIVTAEAGCTIVELQNLVNLKGALRIENLEKVLDPEEAKQAELNSKSNVTSLALHWSWLNFHNDDNKSSEITALHVLEALQPPPHLEILEIFSYPGRGAPEWMTNESTLKSMVEIRLVNLKGLESLPPLGLFRFLKVIEIRGMNAVTCVDDSFLGNCGMFFSLEKLTFSQMPNLEKWVSKINGDRFPCLTDLTIAYCPKLKVLHFSCSSLDKLTLLFNNAMLYSTPGALKYFGRSLRKLTIGLCCELVATSTCEALHDLTALEELEISECNELIRLPQGMRHLTSLRYLTITNCRNLETLPGWLRYSASRPELIISGCPKLRHQI</sequence>
<evidence type="ECO:0000259" key="6">
    <source>
        <dbReference type="Pfam" id="PF23598"/>
    </source>
</evidence>
<reference evidence="8" key="1">
    <citation type="submission" date="2020-07" db="EMBL/GenBank/DDBJ databases">
        <authorList>
            <person name="Lin J."/>
        </authorList>
    </citation>
    <scope>NUCLEOTIDE SEQUENCE</scope>
</reference>
<dbReference type="Gene3D" id="3.80.10.10">
    <property type="entry name" value="Ribonuclease Inhibitor"/>
    <property type="match status" value="2"/>
</dbReference>
<dbReference type="SUPFAM" id="SSF52540">
    <property type="entry name" value="P-loop containing nucleoside triphosphate hydrolases"/>
    <property type="match status" value="1"/>
</dbReference>
<keyword evidence="1" id="KW-0433">Leucine-rich repeat</keyword>
<dbReference type="PANTHER" id="PTHR36766">
    <property type="entry name" value="PLANT BROAD-SPECTRUM MILDEW RESISTANCE PROTEIN RPW8"/>
    <property type="match status" value="1"/>
</dbReference>
<name>A0A6V7NXI3_ANACO</name>
<dbReference type="Pfam" id="PF23559">
    <property type="entry name" value="WHD_DRP"/>
    <property type="match status" value="1"/>
</dbReference>
<dbReference type="GO" id="GO:0043531">
    <property type="term" value="F:ADP binding"/>
    <property type="evidence" value="ECO:0007669"/>
    <property type="project" value="InterPro"/>
</dbReference>
<evidence type="ECO:0000259" key="7">
    <source>
        <dbReference type="Pfam" id="PF25019"/>
    </source>
</evidence>
<feature type="domain" description="NB-ARC" evidence="4">
    <location>
        <begin position="179"/>
        <end position="354"/>
    </location>
</feature>
<evidence type="ECO:0000313" key="8">
    <source>
        <dbReference type="EMBL" id="CAD1823086.1"/>
    </source>
</evidence>
<keyword evidence="3" id="KW-0611">Plant defense</keyword>
<dbReference type="Pfam" id="PF23598">
    <property type="entry name" value="LRR_14"/>
    <property type="match status" value="1"/>
</dbReference>
<evidence type="ECO:0000256" key="3">
    <source>
        <dbReference type="ARBA" id="ARBA00022821"/>
    </source>
</evidence>
<dbReference type="InterPro" id="IPR032675">
    <property type="entry name" value="LRR_dom_sf"/>
</dbReference>
<dbReference type="InterPro" id="IPR058922">
    <property type="entry name" value="WHD_DRP"/>
</dbReference>
<dbReference type="Pfam" id="PF25019">
    <property type="entry name" value="LRR_R13L1-DRL21"/>
    <property type="match status" value="1"/>
</dbReference>
<evidence type="ECO:0000256" key="2">
    <source>
        <dbReference type="ARBA" id="ARBA00022737"/>
    </source>
</evidence>
<feature type="domain" description="R13L1/DRL21-like LRR repeat region" evidence="7">
    <location>
        <begin position="757"/>
        <end position="889"/>
    </location>
</feature>
<dbReference type="InterPro" id="IPR042197">
    <property type="entry name" value="Apaf_helical"/>
</dbReference>
<feature type="domain" description="Disease resistance R13L4/SHOC-2-like LRR" evidence="6">
    <location>
        <begin position="593"/>
        <end position="679"/>
    </location>
</feature>
<keyword evidence="2" id="KW-0677">Repeat</keyword>